<feature type="non-terminal residue" evidence="4">
    <location>
        <position position="136"/>
    </location>
</feature>
<dbReference type="Pfam" id="PF00023">
    <property type="entry name" value="Ank"/>
    <property type="match status" value="1"/>
</dbReference>
<feature type="non-terminal residue" evidence="4">
    <location>
        <position position="1"/>
    </location>
</feature>
<dbReference type="PROSITE" id="PS50088">
    <property type="entry name" value="ANK_REPEAT"/>
    <property type="match status" value="2"/>
</dbReference>
<name>A0A9P4G9M5_9PLEO</name>
<dbReference type="Proteomes" id="UP000800039">
    <property type="component" value="Unassembled WGS sequence"/>
</dbReference>
<dbReference type="SUPFAM" id="SSF48403">
    <property type="entry name" value="Ankyrin repeat"/>
    <property type="match status" value="1"/>
</dbReference>
<keyword evidence="5" id="KW-1185">Reference proteome</keyword>
<dbReference type="RefSeq" id="XP_040784123.1">
    <property type="nucleotide sequence ID" value="XM_040927306.1"/>
</dbReference>
<dbReference type="EMBL" id="ML976618">
    <property type="protein sequence ID" value="KAF1841560.1"/>
    <property type="molecule type" value="Genomic_DNA"/>
</dbReference>
<dbReference type="Gene3D" id="1.25.40.20">
    <property type="entry name" value="Ankyrin repeat-containing domain"/>
    <property type="match status" value="1"/>
</dbReference>
<evidence type="ECO:0000256" key="1">
    <source>
        <dbReference type="ARBA" id="ARBA00022737"/>
    </source>
</evidence>
<accession>A0A9P4G9M5</accession>
<dbReference type="InterPro" id="IPR002110">
    <property type="entry name" value="Ankyrin_rpt"/>
</dbReference>
<dbReference type="OrthoDB" id="5429838at2759"/>
<protein>
    <submittedName>
        <fullName evidence="4">Ankyrin</fullName>
    </submittedName>
</protein>
<dbReference type="PROSITE" id="PS50297">
    <property type="entry name" value="ANK_REP_REGION"/>
    <property type="match status" value="1"/>
</dbReference>
<organism evidence="4 5">
    <name type="scientific">Cucurbitaria berberidis CBS 394.84</name>
    <dbReference type="NCBI Taxonomy" id="1168544"/>
    <lineage>
        <taxon>Eukaryota</taxon>
        <taxon>Fungi</taxon>
        <taxon>Dikarya</taxon>
        <taxon>Ascomycota</taxon>
        <taxon>Pezizomycotina</taxon>
        <taxon>Dothideomycetes</taxon>
        <taxon>Pleosporomycetidae</taxon>
        <taxon>Pleosporales</taxon>
        <taxon>Pleosporineae</taxon>
        <taxon>Cucurbitariaceae</taxon>
        <taxon>Cucurbitaria</taxon>
    </lineage>
</organism>
<dbReference type="AlphaFoldDB" id="A0A9P4G9M5"/>
<dbReference type="GeneID" id="63844559"/>
<sequence>PINSIKSKNQKAIIELLIAHGADVNAVPVGIITETALQLACQRGNEEVVDILLKNGAEINPEIGFRNALAKASGAGSLGIVKKLIDLGADIQHPDVLSAAAKKGNLGIVNYLIERGADLHGYNGLKALEATISEDH</sequence>
<evidence type="ECO:0000256" key="3">
    <source>
        <dbReference type="PROSITE-ProRule" id="PRU00023"/>
    </source>
</evidence>
<dbReference type="SMART" id="SM00248">
    <property type="entry name" value="ANK"/>
    <property type="match status" value="3"/>
</dbReference>
<evidence type="ECO:0000313" key="4">
    <source>
        <dbReference type="EMBL" id="KAF1841560.1"/>
    </source>
</evidence>
<evidence type="ECO:0000256" key="2">
    <source>
        <dbReference type="ARBA" id="ARBA00023043"/>
    </source>
</evidence>
<dbReference type="PANTHER" id="PTHR24134:SF9">
    <property type="entry name" value="ANKYRIN REPEAT AND SOCS BOX PROTEIN 8"/>
    <property type="match status" value="1"/>
</dbReference>
<keyword evidence="2 3" id="KW-0040">ANK repeat</keyword>
<proteinExistence type="predicted"/>
<comment type="caution">
    <text evidence="4">The sequence shown here is derived from an EMBL/GenBank/DDBJ whole genome shotgun (WGS) entry which is preliminary data.</text>
</comment>
<dbReference type="PANTHER" id="PTHR24134">
    <property type="entry name" value="ANKYRIN REPEAT-CONTAINING PROTEIN DDB_G0279043"/>
    <property type="match status" value="1"/>
</dbReference>
<evidence type="ECO:0000313" key="5">
    <source>
        <dbReference type="Proteomes" id="UP000800039"/>
    </source>
</evidence>
<dbReference type="InterPro" id="IPR036770">
    <property type="entry name" value="Ankyrin_rpt-contain_sf"/>
</dbReference>
<dbReference type="Pfam" id="PF12796">
    <property type="entry name" value="Ank_2"/>
    <property type="match status" value="1"/>
</dbReference>
<reference evidence="4" key="1">
    <citation type="submission" date="2020-01" db="EMBL/GenBank/DDBJ databases">
        <authorList>
            <consortium name="DOE Joint Genome Institute"/>
            <person name="Haridas S."/>
            <person name="Albert R."/>
            <person name="Binder M."/>
            <person name="Bloem J."/>
            <person name="Labutti K."/>
            <person name="Salamov A."/>
            <person name="Andreopoulos B."/>
            <person name="Baker S.E."/>
            <person name="Barry K."/>
            <person name="Bills G."/>
            <person name="Bluhm B.H."/>
            <person name="Cannon C."/>
            <person name="Castanera R."/>
            <person name="Culley D.E."/>
            <person name="Daum C."/>
            <person name="Ezra D."/>
            <person name="Gonzalez J.B."/>
            <person name="Henrissat B."/>
            <person name="Kuo A."/>
            <person name="Liang C."/>
            <person name="Lipzen A."/>
            <person name="Lutzoni F."/>
            <person name="Magnuson J."/>
            <person name="Mondo S."/>
            <person name="Nolan M."/>
            <person name="Ohm R."/>
            <person name="Pangilinan J."/>
            <person name="Park H.-J."/>
            <person name="Ramirez L."/>
            <person name="Alfaro M."/>
            <person name="Sun H."/>
            <person name="Tritt A."/>
            <person name="Yoshinaga Y."/>
            <person name="Zwiers L.-H."/>
            <person name="Turgeon B.G."/>
            <person name="Goodwin S.B."/>
            <person name="Spatafora J.W."/>
            <person name="Crous P.W."/>
            <person name="Grigoriev I.V."/>
        </authorList>
    </citation>
    <scope>NUCLEOTIDE SEQUENCE</scope>
    <source>
        <strain evidence="4">CBS 394.84</strain>
    </source>
</reference>
<gene>
    <name evidence="4" type="ORF">K460DRAFT_239646</name>
</gene>
<feature type="repeat" description="ANK" evidence="3">
    <location>
        <begin position="32"/>
        <end position="60"/>
    </location>
</feature>
<feature type="repeat" description="ANK" evidence="3">
    <location>
        <begin position="92"/>
        <end position="124"/>
    </location>
</feature>
<keyword evidence="1" id="KW-0677">Repeat</keyword>